<evidence type="ECO:0000313" key="2">
    <source>
        <dbReference type="Proteomes" id="UP001060215"/>
    </source>
</evidence>
<comment type="caution">
    <text evidence="1">The sequence shown here is derived from an EMBL/GenBank/DDBJ whole genome shotgun (WGS) entry which is preliminary data.</text>
</comment>
<gene>
    <name evidence="1" type="ORF">LOK49_LG09G02571</name>
</gene>
<organism evidence="1 2">
    <name type="scientific">Camellia lanceoleosa</name>
    <dbReference type="NCBI Taxonomy" id="1840588"/>
    <lineage>
        <taxon>Eukaryota</taxon>
        <taxon>Viridiplantae</taxon>
        <taxon>Streptophyta</taxon>
        <taxon>Embryophyta</taxon>
        <taxon>Tracheophyta</taxon>
        <taxon>Spermatophyta</taxon>
        <taxon>Magnoliopsida</taxon>
        <taxon>eudicotyledons</taxon>
        <taxon>Gunneridae</taxon>
        <taxon>Pentapetalae</taxon>
        <taxon>asterids</taxon>
        <taxon>Ericales</taxon>
        <taxon>Theaceae</taxon>
        <taxon>Camellia</taxon>
    </lineage>
</organism>
<keyword evidence="2" id="KW-1185">Reference proteome</keyword>
<accession>A0ACC0GKL4</accession>
<evidence type="ECO:0000313" key="1">
    <source>
        <dbReference type="EMBL" id="KAI8001610.1"/>
    </source>
</evidence>
<protein>
    <submittedName>
        <fullName evidence="1">Xanthotoxin 5-hydroxylase CYP82C4</fullName>
    </submittedName>
</protein>
<proteinExistence type="predicted"/>
<sequence length="380" mass="42889">MDLLSLVQASATLLALVLLYFLWGLITNHTHARRVVEAPQPKGAWPIIGHLPLLSSQSPVFRTLATLADQYGPVFAIQLGLHRAIIVSNKEAIKDCFTTNDAVFMTRPESATMKYMGYNGAFFGLGPSGPYWHKMRKLTTLELLSNRRLDSLQRVRASEVGSCIKELYFGACGGVAQTKLNMSQWFRRVTINMTLQMIAGKRFSTTDDKHNDNGNDNDNDDSESRQFGKAVKEFVYLASVFELSDVIPRMEWLDLQGRVRAMKRTAKEMDYFMSKWLEEHIQKRQNGDVKEVESDFMDVMLSLLGEDELVEGHKSGTVIKATTQEKLPSLLRIYRDTLTAHMKTAIKTAVTDILPILLTQPLESDYVPGERMIDADVLYG</sequence>
<reference evidence="1 2" key="1">
    <citation type="journal article" date="2022" name="Plant J.">
        <title>Chromosome-level genome of Camellia lanceoleosa provides a valuable resource for understanding genome evolution and self-incompatibility.</title>
        <authorList>
            <person name="Gong W."/>
            <person name="Xiao S."/>
            <person name="Wang L."/>
            <person name="Liao Z."/>
            <person name="Chang Y."/>
            <person name="Mo W."/>
            <person name="Hu G."/>
            <person name="Li W."/>
            <person name="Zhao G."/>
            <person name="Zhu H."/>
            <person name="Hu X."/>
            <person name="Ji K."/>
            <person name="Xiang X."/>
            <person name="Song Q."/>
            <person name="Yuan D."/>
            <person name="Jin S."/>
            <person name="Zhang L."/>
        </authorList>
    </citation>
    <scope>NUCLEOTIDE SEQUENCE [LARGE SCALE GENOMIC DNA]</scope>
    <source>
        <strain evidence="1">SQ_2022a</strain>
    </source>
</reference>
<dbReference type="EMBL" id="CM045765">
    <property type="protein sequence ID" value="KAI8001610.1"/>
    <property type="molecule type" value="Genomic_DNA"/>
</dbReference>
<dbReference type="Proteomes" id="UP001060215">
    <property type="component" value="Chromosome 8"/>
</dbReference>
<name>A0ACC0GKL4_9ERIC</name>